<dbReference type="Pfam" id="PF11185">
    <property type="entry name" value="DUF2971"/>
    <property type="match status" value="1"/>
</dbReference>
<keyword evidence="2" id="KW-1185">Reference proteome</keyword>
<sequence>MGKMVYHYCSLETLLNILEHKTIRLSDINKLNDSNESKALLHITRNRAISLMLSHLEEKDEQYMGGMAYREFVVYLIDKMIDQVKGYHDLLTYIACFSESDDCLSQWRGYGDDGRGVAIGFDVDAIQELLREEEAHQLEFRKVRYIDTDVNTLFCDTQQCDLSISVHASNLVHTLMSYIDQNKTQQILNGSYMATEEGQWFLPLLQDSFFYKDDSFAEETEWRLILKDEIIKSEEDWGQIYNWSRYPQKDKTVLQKLFPKALCFRPTENDIISYMDLDFSAGEPSANDMIQEIIIGPNCRLMYQDVFQLLGHFGFDVTNLKVRRSSSTYRV</sequence>
<dbReference type="InterPro" id="IPR021352">
    <property type="entry name" value="DUF2971"/>
</dbReference>
<comment type="caution">
    <text evidence="1">The sequence shown here is derived from an EMBL/GenBank/DDBJ whole genome shotgun (WGS) entry which is preliminary data.</text>
</comment>
<accession>A0ABS2G9W1</accession>
<dbReference type="RefSeq" id="WP_205132634.1">
    <property type="nucleotide sequence ID" value="NZ_JACSNT010000002.1"/>
</dbReference>
<evidence type="ECO:0000313" key="1">
    <source>
        <dbReference type="EMBL" id="MBM6877667.1"/>
    </source>
</evidence>
<gene>
    <name evidence="1" type="ORF">H9X83_05775</name>
</gene>
<reference evidence="1 2" key="1">
    <citation type="journal article" date="2021" name="Sci. Rep.">
        <title>The distribution of antibiotic resistance genes in chicken gut microbiota commensals.</title>
        <authorList>
            <person name="Juricova H."/>
            <person name="Matiasovicova J."/>
            <person name="Kubasova T."/>
            <person name="Cejkova D."/>
            <person name="Rychlik I."/>
        </authorList>
    </citation>
    <scope>NUCLEOTIDE SEQUENCE [LARGE SCALE GENOMIC DNA]</scope>
    <source>
        <strain evidence="1 2">An431b</strain>
    </source>
</reference>
<organism evidence="1 2">
    <name type="scientific">Anaerotignum lactatifermentans</name>
    <dbReference type="NCBI Taxonomy" id="160404"/>
    <lineage>
        <taxon>Bacteria</taxon>
        <taxon>Bacillati</taxon>
        <taxon>Bacillota</taxon>
        <taxon>Clostridia</taxon>
        <taxon>Lachnospirales</taxon>
        <taxon>Anaerotignaceae</taxon>
        <taxon>Anaerotignum</taxon>
    </lineage>
</organism>
<dbReference type="Proteomes" id="UP000729290">
    <property type="component" value="Unassembled WGS sequence"/>
</dbReference>
<name>A0ABS2G9W1_9FIRM</name>
<proteinExistence type="predicted"/>
<evidence type="ECO:0000313" key="2">
    <source>
        <dbReference type="Proteomes" id="UP000729290"/>
    </source>
</evidence>
<dbReference type="EMBL" id="JACSNV010000006">
    <property type="protein sequence ID" value="MBM6877667.1"/>
    <property type="molecule type" value="Genomic_DNA"/>
</dbReference>
<protein>
    <submittedName>
        <fullName evidence="1">DUF2971 domain-containing protein</fullName>
    </submittedName>
</protein>